<name>A0A6A6FTA6_9PEZI</name>
<dbReference type="GO" id="GO:0046872">
    <property type="term" value="F:metal ion binding"/>
    <property type="evidence" value="ECO:0007669"/>
    <property type="project" value="UniProtKB-KW"/>
</dbReference>
<keyword evidence="4" id="KW-0378">Hydrolase</keyword>
<dbReference type="PANTHER" id="PTHR11080:SF2">
    <property type="entry name" value="LD05707P"/>
    <property type="match status" value="1"/>
</dbReference>
<reference evidence="9" key="1">
    <citation type="journal article" date="2020" name="Stud. Mycol.">
        <title>101 Dothideomycetes genomes: a test case for predicting lifestyles and emergence of pathogens.</title>
        <authorList>
            <person name="Haridas S."/>
            <person name="Albert R."/>
            <person name="Binder M."/>
            <person name="Bloem J."/>
            <person name="Labutti K."/>
            <person name="Salamov A."/>
            <person name="Andreopoulos B."/>
            <person name="Baker S."/>
            <person name="Barry K."/>
            <person name="Bills G."/>
            <person name="Bluhm B."/>
            <person name="Cannon C."/>
            <person name="Castanera R."/>
            <person name="Culley D."/>
            <person name="Daum C."/>
            <person name="Ezra D."/>
            <person name="Gonzalez J."/>
            <person name="Henrissat B."/>
            <person name="Kuo A."/>
            <person name="Liang C."/>
            <person name="Lipzen A."/>
            <person name="Lutzoni F."/>
            <person name="Magnuson J."/>
            <person name="Mondo S."/>
            <person name="Nolan M."/>
            <person name="Ohm R."/>
            <person name="Pangilinan J."/>
            <person name="Park H.-J."/>
            <person name="Ramirez L."/>
            <person name="Alfaro M."/>
            <person name="Sun H."/>
            <person name="Tritt A."/>
            <person name="Yoshinaga Y."/>
            <person name="Zwiers L.-H."/>
            <person name="Turgeon B."/>
            <person name="Goodwin S."/>
            <person name="Spatafora J."/>
            <person name="Crous P."/>
            <person name="Grigoriev I."/>
        </authorList>
    </citation>
    <scope>NUCLEOTIDE SEQUENCE</scope>
    <source>
        <strain evidence="9">SCOH1-5</strain>
    </source>
</reference>
<dbReference type="InterPro" id="IPR052347">
    <property type="entry name" value="Isochorismatase_Nicotinamidase"/>
</dbReference>
<evidence type="ECO:0000313" key="9">
    <source>
        <dbReference type="EMBL" id="KAF2216722.1"/>
    </source>
</evidence>
<dbReference type="CDD" id="cd01011">
    <property type="entry name" value="nicotinamidase"/>
    <property type="match status" value="1"/>
</dbReference>
<dbReference type="EC" id="3.5.1.19" evidence="6"/>
<evidence type="ECO:0000256" key="6">
    <source>
        <dbReference type="ARBA" id="ARBA00039017"/>
    </source>
</evidence>
<gene>
    <name evidence="9" type="ORF">CERZMDRAFT_80772</name>
</gene>
<dbReference type="OrthoDB" id="3341310at2759"/>
<keyword evidence="10" id="KW-1185">Reference proteome</keyword>
<dbReference type="InterPro" id="IPR000868">
    <property type="entry name" value="Isochorismatase-like_dom"/>
</dbReference>
<keyword evidence="3" id="KW-0479">Metal-binding</keyword>
<keyword evidence="2" id="KW-0662">Pyridine nucleotide biosynthesis</keyword>
<evidence type="ECO:0000256" key="7">
    <source>
        <dbReference type="ARBA" id="ARBA00043224"/>
    </source>
</evidence>
<dbReference type="AlphaFoldDB" id="A0A6A6FTA6"/>
<evidence type="ECO:0000256" key="1">
    <source>
        <dbReference type="ARBA" id="ARBA00006336"/>
    </source>
</evidence>
<protein>
    <recommendedName>
        <fullName evidence="6">nicotinamidase</fullName>
        <ecNumber evidence="6">3.5.1.19</ecNumber>
    </recommendedName>
    <alternativeName>
        <fullName evidence="7">Nicotinamide deamidase</fullName>
    </alternativeName>
</protein>
<dbReference type="SUPFAM" id="SSF52499">
    <property type="entry name" value="Isochorismatase-like hydrolases"/>
    <property type="match status" value="1"/>
</dbReference>
<proteinExistence type="inferred from homology"/>
<dbReference type="InterPro" id="IPR036380">
    <property type="entry name" value="Isochorismatase-like_sf"/>
</dbReference>
<feature type="domain" description="Isochorismatase-like" evidence="8">
    <location>
        <begin position="6"/>
        <end position="215"/>
    </location>
</feature>
<evidence type="ECO:0000256" key="5">
    <source>
        <dbReference type="ARBA" id="ARBA00037900"/>
    </source>
</evidence>
<dbReference type="Proteomes" id="UP000799539">
    <property type="component" value="Unassembled WGS sequence"/>
</dbReference>
<evidence type="ECO:0000256" key="4">
    <source>
        <dbReference type="ARBA" id="ARBA00022801"/>
    </source>
</evidence>
<dbReference type="GO" id="GO:0008936">
    <property type="term" value="F:nicotinamidase activity"/>
    <property type="evidence" value="ECO:0007669"/>
    <property type="project" value="UniProtKB-EC"/>
</dbReference>
<comment type="similarity">
    <text evidence="1">Belongs to the isochorismatase family.</text>
</comment>
<dbReference type="GO" id="GO:0019363">
    <property type="term" value="P:pyridine nucleotide biosynthetic process"/>
    <property type="evidence" value="ECO:0007669"/>
    <property type="project" value="UniProtKB-KW"/>
</dbReference>
<evidence type="ECO:0000259" key="8">
    <source>
        <dbReference type="Pfam" id="PF00857"/>
    </source>
</evidence>
<evidence type="ECO:0000256" key="2">
    <source>
        <dbReference type="ARBA" id="ARBA00022642"/>
    </source>
</evidence>
<evidence type="ECO:0000256" key="3">
    <source>
        <dbReference type="ARBA" id="ARBA00022723"/>
    </source>
</evidence>
<sequence length="229" mass="24631">MAPFAAALVVVDMQEDFCEPDGALAVKDGRSVVAVVNRLLDWPGFVVAVGTRDHHPPEHVSFASNHPGTHPFTSSHTIASPENAAESQTTLLWPDHCVQGTAGAQLIPELHRHKLLHVISKGEDPRFESYSGFGPPFRSPRVGMSTLDATLRNAGTTHVFVVGLAHDFCVKATAIDAVEHGYDAFVIEEGTKAVMQDEESLAKTRAELRDAGVHTISLDAQILSQVRGA</sequence>
<dbReference type="PANTHER" id="PTHR11080">
    <property type="entry name" value="PYRAZINAMIDASE/NICOTINAMIDASE"/>
    <property type="match status" value="1"/>
</dbReference>
<comment type="pathway">
    <text evidence="5">Cofactor biosynthesis; nicotinate biosynthesis; nicotinate from nicotinamide: step 1/1.</text>
</comment>
<organism evidence="9 10">
    <name type="scientific">Cercospora zeae-maydis SCOH1-5</name>
    <dbReference type="NCBI Taxonomy" id="717836"/>
    <lineage>
        <taxon>Eukaryota</taxon>
        <taxon>Fungi</taxon>
        <taxon>Dikarya</taxon>
        <taxon>Ascomycota</taxon>
        <taxon>Pezizomycotina</taxon>
        <taxon>Dothideomycetes</taxon>
        <taxon>Dothideomycetidae</taxon>
        <taxon>Mycosphaerellales</taxon>
        <taxon>Mycosphaerellaceae</taxon>
        <taxon>Cercospora</taxon>
    </lineage>
</organism>
<dbReference type="EMBL" id="ML992663">
    <property type="protein sequence ID" value="KAF2216722.1"/>
    <property type="molecule type" value="Genomic_DNA"/>
</dbReference>
<evidence type="ECO:0000313" key="10">
    <source>
        <dbReference type="Proteomes" id="UP000799539"/>
    </source>
</evidence>
<dbReference type="Gene3D" id="3.40.50.850">
    <property type="entry name" value="Isochorismatase-like"/>
    <property type="match status" value="1"/>
</dbReference>
<accession>A0A6A6FTA6</accession>
<dbReference type="Pfam" id="PF00857">
    <property type="entry name" value="Isochorismatase"/>
    <property type="match status" value="1"/>
</dbReference>